<feature type="coiled-coil region" evidence="1">
    <location>
        <begin position="18"/>
        <end position="45"/>
    </location>
</feature>
<dbReference type="EMBL" id="MUAV01000194">
    <property type="protein sequence ID" value="RAP38257.1"/>
    <property type="molecule type" value="Genomic_DNA"/>
</dbReference>
<keyword evidence="1" id="KW-0175">Coiled coil</keyword>
<name>A0ABX9DCR1_9RHOB</name>
<organism evidence="3 4">
    <name type="scientific">Rhodovulum viride</name>
    <dbReference type="NCBI Taxonomy" id="1231134"/>
    <lineage>
        <taxon>Bacteria</taxon>
        <taxon>Pseudomonadati</taxon>
        <taxon>Pseudomonadota</taxon>
        <taxon>Alphaproteobacteria</taxon>
        <taxon>Rhodobacterales</taxon>
        <taxon>Paracoccaceae</taxon>
        <taxon>Rhodovulum</taxon>
    </lineage>
</organism>
<feature type="non-terminal residue" evidence="3">
    <location>
        <position position="53"/>
    </location>
</feature>
<dbReference type="InterPro" id="IPR046367">
    <property type="entry name" value="GapR-like_DNA-bd"/>
</dbReference>
<protein>
    <recommendedName>
        <fullName evidence="2">GapR-like DNA-binding domain-containing protein</fullName>
    </recommendedName>
</protein>
<evidence type="ECO:0000313" key="3">
    <source>
        <dbReference type="EMBL" id="RAP38257.1"/>
    </source>
</evidence>
<feature type="domain" description="GapR-like DNA-binding" evidence="2">
    <location>
        <begin position="15"/>
        <end position="53"/>
    </location>
</feature>
<evidence type="ECO:0000313" key="4">
    <source>
        <dbReference type="Proteomes" id="UP000248659"/>
    </source>
</evidence>
<evidence type="ECO:0000256" key="1">
    <source>
        <dbReference type="SAM" id="Coils"/>
    </source>
</evidence>
<reference evidence="3 4" key="1">
    <citation type="submission" date="2017-01" db="EMBL/GenBank/DDBJ databases">
        <title>Genome sequence of Rhodovulum viride JA756.</title>
        <authorList>
            <person name="Lakshmi K.V."/>
            <person name="Tushar L.D."/>
            <person name="Sasikala C."/>
            <person name="Venkataramana C."/>
        </authorList>
    </citation>
    <scope>NUCLEOTIDE SEQUENCE [LARGE SCALE GENOMIC DNA]</scope>
    <source>
        <strain evidence="3 4">JA756</strain>
    </source>
</reference>
<dbReference type="RefSeq" id="WP_146746420.1">
    <property type="nucleotide sequence ID" value="NZ_MUAV01000194.1"/>
</dbReference>
<proteinExistence type="predicted"/>
<sequence>MSDEAQTDATYRVTAAELRQFIERFERLEGEKKDLADQQKEVMAEAKARGYDT</sequence>
<accession>A0ABX9DCR1</accession>
<evidence type="ECO:0000259" key="2">
    <source>
        <dbReference type="Pfam" id="PF10073"/>
    </source>
</evidence>
<gene>
    <name evidence="3" type="ORF">BYZ73_21770</name>
</gene>
<dbReference type="Pfam" id="PF10073">
    <property type="entry name" value="GapR_DNA-bd"/>
    <property type="match status" value="1"/>
</dbReference>
<keyword evidence="4" id="KW-1185">Reference proteome</keyword>
<dbReference type="Proteomes" id="UP000248659">
    <property type="component" value="Unassembled WGS sequence"/>
</dbReference>
<comment type="caution">
    <text evidence="3">The sequence shown here is derived from an EMBL/GenBank/DDBJ whole genome shotgun (WGS) entry which is preliminary data.</text>
</comment>